<keyword evidence="6 9" id="KW-0406">Ion transport</keyword>
<dbReference type="InterPro" id="IPR037673">
    <property type="entry name" value="MSC/AndL"/>
</dbReference>
<comment type="subunit">
    <text evidence="9">Homopentamer.</text>
</comment>
<evidence type="ECO:0000256" key="3">
    <source>
        <dbReference type="ARBA" id="ARBA00022475"/>
    </source>
</evidence>
<dbReference type="Proteomes" id="UP001499851">
    <property type="component" value="Unassembled WGS sequence"/>
</dbReference>
<comment type="caution">
    <text evidence="10">The sequence shown here is derived from an EMBL/GenBank/DDBJ whole genome shotgun (WGS) entry which is preliminary data.</text>
</comment>
<dbReference type="NCBIfam" id="TIGR00220">
    <property type="entry name" value="mscL"/>
    <property type="match status" value="1"/>
</dbReference>
<dbReference type="SUPFAM" id="SSF81330">
    <property type="entry name" value="Gated mechanosensitive channel"/>
    <property type="match status" value="1"/>
</dbReference>
<evidence type="ECO:0000256" key="6">
    <source>
        <dbReference type="ARBA" id="ARBA00023065"/>
    </source>
</evidence>
<name>A0ABP4T8U8_9ACTN</name>
<dbReference type="Pfam" id="PF01741">
    <property type="entry name" value="MscL"/>
    <property type="match status" value="1"/>
</dbReference>
<feature type="transmembrane region" description="Helical" evidence="9">
    <location>
        <begin position="44"/>
        <end position="65"/>
    </location>
</feature>
<dbReference type="PANTHER" id="PTHR30266:SF2">
    <property type="entry name" value="LARGE-CONDUCTANCE MECHANOSENSITIVE CHANNEL"/>
    <property type="match status" value="1"/>
</dbReference>
<comment type="subcellular location">
    <subcellularLocation>
        <location evidence="9">Cell membrane</location>
        <topology evidence="9">Multi-pass membrane protein</topology>
    </subcellularLocation>
    <subcellularLocation>
        <location evidence="1">Membrane</location>
        <topology evidence="1">Multi-pass membrane protein</topology>
    </subcellularLocation>
</comment>
<sequence length="167" mass="18017">MFPDGWYLVGHSDTADHGANRWESDARLGGMIKGFKEFLMRGNVVELAVAVVMGAAMTALVASFGDAFLNPLITLVTGGGDVGGSFTVNGVEFPYGVFINGLLVFFLTALAVYFVIVLPMNKLRERFAPPEEAVVEELAREVVVLEEIRDLLREQRQGRGPSGPGGL</sequence>
<keyword evidence="11" id="KW-1185">Reference proteome</keyword>
<keyword evidence="5 9" id="KW-1133">Transmembrane helix</keyword>
<evidence type="ECO:0000256" key="9">
    <source>
        <dbReference type="HAMAP-Rule" id="MF_00115"/>
    </source>
</evidence>
<comment type="function">
    <text evidence="9">Channel that opens in response to stretch forces in the membrane lipid bilayer. May participate in the regulation of osmotic pressure changes within the cell.</text>
</comment>
<evidence type="ECO:0000256" key="8">
    <source>
        <dbReference type="ARBA" id="ARBA00023303"/>
    </source>
</evidence>
<evidence type="ECO:0000256" key="2">
    <source>
        <dbReference type="ARBA" id="ARBA00022448"/>
    </source>
</evidence>
<dbReference type="InterPro" id="IPR001185">
    <property type="entry name" value="MS_channel"/>
</dbReference>
<keyword evidence="4 9" id="KW-0812">Transmembrane</keyword>
<dbReference type="PANTHER" id="PTHR30266">
    <property type="entry name" value="MECHANOSENSITIVE CHANNEL MSCL"/>
    <property type="match status" value="1"/>
</dbReference>
<keyword evidence="3 9" id="KW-1003">Cell membrane</keyword>
<organism evidence="10 11">
    <name type="scientific">Glycomyces endophyticus</name>
    <dbReference type="NCBI Taxonomy" id="480996"/>
    <lineage>
        <taxon>Bacteria</taxon>
        <taxon>Bacillati</taxon>
        <taxon>Actinomycetota</taxon>
        <taxon>Actinomycetes</taxon>
        <taxon>Glycomycetales</taxon>
        <taxon>Glycomycetaceae</taxon>
        <taxon>Glycomyces</taxon>
    </lineage>
</organism>
<gene>
    <name evidence="9" type="primary">mscL</name>
    <name evidence="10" type="ORF">GCM10009830_33730</name>
</gene>
<proteinExistence type="inferred from homology"/>
<evidence type="ECO:0000256" key="4">
    <source>
        <dbReference type="ARBA" id="ARBA00022692"/>
    </source>
</evidence>
<evidence type="ECO:0000313" key="10">
    <source>
        <dbReference type="EMBL" id="GAA1683726.1"/>
    </source>
</evidence>
<keyword evidence="7 9" id="KW-0472">Membrane</keyword>
<dbReference type="InterPro" id="IPR036019">
    <property type="entry name" value="MscL_channel"/>
</dbReference>
<dbReference type="Gene3D" id="1.10.1200.120">
    <property type="entry name" value="Large-conductance mechanosensitive channel, MscL, domain 1"/>
    <property type="match status" value="1"/>
</dbReference>
<dbReference type="HAMAP" id="MF_00115">
    <property type="entry name" value="MscL"/>
    <property type="match status" value="1"/>
</dbReference>
<keyword evidence="8 9" id="KW-0407">Ion channel</keyword>
<evidence type="ECO:0000256" key="5">
    <source>
        <dbReference type="ARBA" id="ARBA00022989"/>
    </source>
</evidence>
<evidence type="ECO:0000256" key="1">
    <source>
        <dbReference type="ARBA" id="ARBA00004141"/>
    </source>
</evidence>
<keyword evidence="2 9" id="KW-0813">Transport</keyword>
<comment type="similarity">
    <text evidence="9">Belongs to the MscL family.</text>
</comment>
<evidence type="ECO:0000256" key="7">
    <source>
        <dbReference type="ARBA" id="ARBA00023136"/>
    </source>
</evidence>
<dbReference type="PRINTS" id="PR01264">
    <property type="entry name" value="MECHCHANNEL"/>
</dbReference>
<evidence type="ECO:0000313" key="11">
    <source>
        <dbReference type="Proteomes" id="UP001499851"/>
    </source>
</evidence>
<reference evidence="11" key="1">
    <citation type="journal article" date="2019" name="Int. J. Syst. Evol. Microbiol.">
        <title>The Global Catalogue of Microorganisms (GCM) 10K type strain sequencing project: providing services to taxonomists for standard genome sequencing and annotation.</title>
        <authorList>
            <consortium name="The Broad Institute Genomics Platform"/>
            <consortium name="The Broad Institute Genome Sequencing Center for Infectious Disease"/>
            <person name="Wu L."/>
            <person name="Ma J."/>
        </authorList>
    </citation>
    <scope>NUCLEOTIDE SEQUENCE [LARGE SCALE GENOMIC DNA]</scope>
    <source>
        <strain evidence="11">JCM 16001</strain>
    </source>
</reference>
<dbReference type="EMBL" id="BAAAQF010000012">
    <property type="protein sequence ID" value="GAA1683726.1"/>
    <property type="molecule type" value="Genomic_DNA"/>
</dbReference>
<protein>
    <recommendedName>
        <fullName evidence="9">Large-conductance mechanosensitive channel</fullName>
    </recommendedName>
</protein>
<accession>A0ABP4T8U8</accession>
<feature type="transmembrane region" description="Helical" evidence="9">
    <location>
        <begin position="95"/>
        <end position="118"/>
    </location>
</feature>